<protein>
    <submittedName>
        <fullName evidence="10">Methyl-accepting chemotaxis protein</fullName>
    </submittedName>
</protein>
<organism evidence="10 11">
    <name type="scientific">Paenibacillus violae</name>
    <dbReference type="NCBI Taxonomy" id="3077234"/>
    <lineage>
        <taxon>Bacteria</taxon>
        <taxon>Bacillati</taxon>
        <taxon>Bacillota</taxon>
        <taxon>Bacilli</taxon>
        <taxon>Bacillales</taxon>
        <taxon>Paenibacillaceae</taxon>
        <taxon>Paenibacillus</taxon>
    </lineage>
</organism>
<dbReference type="Proteomes" id="UP001260980">
    <property type="component" value="Unassembled WGS sequence"/>
</dbReference>
<comment type="similarity">
    <text evidence="5">Belongs to the methyl-accepting chemotaxis (MCP) protein family.</text>
</comment>
<evidence type="ECO:0000256" key="5">
    <source>
        <dbReference type="ARBA" id="ARBA00029447"/>
    </source>
</evidence>
<dbReference type="PANTHER" id="PTHR32089:SF112">
    <property type="entry name" value="LYSOZYME-LIKE PROTEIN-RELATED"/>
    <property type="match status" value="1"/>
</dbReference>
<evidence type="ECO:0000313" key="10">
    <source>
        <dbReference type="EMBL" id="MDU0202493.1"/>
    </source>
</evidence>
<dbReference type="PANTHER" id="PTHR32089">
    <property type="entry name" value="METHYL-ACCEPTING CHEMOTAXIS PROTEIN MCPB"/>
    <property type="match status" value="1"/>
</dbReference>
<dbReference type="Gene3D" id="1.10.287.950">
    <property type="entry name" value="Methyl-accepting chemotaxis protein"/>
    <property type="match status" value="1"/>
</dbReference>
<dbReference type="SMART" id="SM00283">
    <property type="entry name" value="MA"/>
    <property type="match status" value="1"/>
</dbReference>
<keyword evidence="2" id="KW-1003">Cell membrane</keyword>
<dbReference type="SMART" id="SM00304">
    <property type="entry name" value="HAMP"/>
    <property type="match status" value="1"/>
</dbReference>
<dbReference type="CDD" id="cd06225">
    <property type="entry name" value="HAMP"/>
    <property type="match status" value="1"/>
</dbReference>
<dbReference type="Pfam" id="PF00015">
    <property type="entry name" value="MCPsignal"/>
    <property type="match status" value="1"/>
</dbReference>
<evidence type="ECO:0000256" key="3">
    <source>
        <dbReference type="ARBA" id="ARBA00023136"/>
    </source>
</evidence>
<dbReference type="PROSITE" id="PS50885">
    <property type="entry name" value="HAMP"/>
    <property type="match status" value="1"/>
</dbReference>
<dbReference type="Gene3D" id="6.10.340.10">
    <property type="match status" value="1"/>
</dbReference>
<evidence type="ECO:0000259" key="8">
    <source>
        <dbReference type="PROSITE" id="PS50111"/>
    </source>
</evidence>
<feature type="domain" description="Methyl-accepting transducer" evidence="8">
    <location>
        <begin position="276"/>
        <end position="512"/>
    </location>
</feature>
<keyword evidence="7" id="KW-1133">Transmembrane helix</keyword>
<feature type="transmembrane region" description="Helical" evidence="7">
    <location>
        <begin position="12"/>
        <end position="31"/>
    </location>
</feature>
<proteinExistence type="inferred from homology"/>
<comment type="subcellular location">
    <subcellularLocation>
        <location evidence="1">Cell membrane</location>
    </subcellularLocation>
</comment>
<keyword evidence="4 6" id="KW-0807">Transducer</keyword>
<feature type="domain" description="HAMP" evidence="9">
    <location>
        <begin position="204"/>
        <end position="257"/>
    </location>
</feature>
<evidence type="ECO:0000256" key="7">
    <source>
        <dbReference type="SAM" id="Phobius"/>
    </source>
</evidence>
<sequence length="562" mass="60681">MKKLKSLRLKILLGFSAVLVLFVVMSVFIYTQVNVFNGSVKQIVTNDVTKLVIDEKLSGNIQKRIALVRGYVLFGDPDYKKRFLETTEESKEYQEKLLTITTSQEAKDLIAKSVQWRQLVEQKLFPAYDSGNKDLATQILKNEVTSTGREIDEGFNKLALTRESEIQELGSALLSSGDSLQLKIETLSIIAIVVGIILALLIANQIVAPLIKIVARMKSIAEGNLTEDKMITNVKDEVGQLVHASNEMMESLRDIIVQVRINSEQVAAAAEELTTSAEQTSHATEQISITMQDIASSTEKEVQSAEETLETVSKISDSVQQIARNAHSVTDVAMEAAEKAAQGGSAIQTAGKQMNAIHQTVNGLSTNIKGLGERSQEIGQIIEVMAGISMQTNLLALNAAIEAARAGEQGRGFAIVANEVRKLAEQSANSAERISQLIGLIQEEAVKAVQSVEFTTKEVAIGIEVVNTAGESFEHIETAIIEVSTQIQEVSSAVLQVASGTEQLVHAMQFISEASGNIAAGTQEASASAEEQLASMEGISSSAANLSTIAEELHVIIRQFKV</sequence>
<dbReference type="SUPFAM" id="SSF58104">
    <property type="entry name" value="Methyl-accepting chemotaxis protein (MCP) signaling domain"/>
    <property type="match status" value="1"/>
</dbReference>
<keyword evidence="7" id="KW-0812">Transmembrane</keyword>
<feature type="transmembrane region" description="Helical" evidence="7">
    <location>
        <begin position="189"/>
        <end position="211"/>
    </location>
</feature>
<dbReference type="Pfam" id="PF00672">
    <property type="entry name" value="HAMP"/>
    <property type="match status" value="1"/>
</dbReference>
<evidence type="ECO:0000256" key="1">
    <source>
        <dbReference type="ARBA" id="ARBA00004236"/>
    </source>
</evidence>
<comment type="caution">
    <text evidence="10">The sequence shown here is derived from an EMBL/GenBank/DDBJ whole genome shotgun (WGS) entry which is preliminary data.</text>
</comment>
<dbReference type="EMBL" id="JAWCUD010000004">
    <property type="protein sequence ID" value="MDU0202493.1"/>
    <property type="molecule type" value="Genomic_DNA"/>
</dbReference>
<dbReference type="CDD" id="cd11386">
    <property type="entry name" value="MCP_signal"/>
    <property type="match status" value="1"/>
</dbReference>
<keyword evidence="11" id="KW-1185">Reference proteome</keyword>
<dbReference type="PROSITE" id="PS50111">
    <property type="entry name" value="CHEMOTAXIS_TRANSDUC_2"/>
    <property type="match status" value="1"/>
</dbReference>
<accession>A0ABU3RE02</accession>
<evidence type="ECO:0000259" key="9">
    <source>
        <dbReference type="PROSITE" id="PS50885"/>
    </source>
</evidence>
<keyword evidence="3 7" id="KW-0472">Membrane</keyword>
<dbReference type="InterPro" id="IPR003660">
    <property type="entry name" value="HAMP_dom"/>
</dbReference>
<evidence type="ECO:0000256" key="2">
    <source>
        <dbReference type="ARBA" id="ARBA00022475"/>
    </source>
</evidence>
<dbReference type="InterPro" id="IPR004089">
    <property type="entry name" value="MCPsignal_dom"/>
</dbReference>
<evidence type="ECO:0000313" key="11">
    <source>
        <dbReference type="Proteomes" id="UP001260980"/>
    </source>
</evidence>
<dbReference type="RefSeq" id="WP_315952645.1">
    <property type="nucleotide sequence ID" value="NZ_JAWCUD010000004.1"/>
</dbReference>
<evidence type="ECO:0000256" key="4">
    <source>
        <dbReference type="ARBA" id="ARBA00023224"/>
    </source>
</evidence>
<reference evidence="10 11" key="1">
    <citation type="submission" date="2023-10" db="EMBL/GenBank/DDBJ databases">
        <title>Paenibacillus strain PFR10 Genome sequencing and assembly.</title>
        <authorList>
            <person name="Kim I."/>
        </authorList>
    </citation>
    <scope>NUCLEOTIDE SEQUENCE [LARGE SCALE GENOMIC DNA]</scope>
    <source>
        <strain evidence="10 11">PFR10</strain>
    </source>
</reference>
<name>A0ABU3RE02_9BACL</name>
<gene>
    <name evidence="10" type="ORF">RQP52_15420</name>
</gene>
<evidence type="ECO:0000256" key="6">
    <source>
        <dbReference type="PROSITE-ProRule" id="PRU00284"/>
    </source>
</evidence>